<accession>A0A6A2WK81</accession>
<keyword evidence="2" id="KW-1185">Reference proteome</keyword>
<dbReference type="GO" id="GO:0005829">
    <property type="term" value="C:cytosol"/>
    <property type="evidence" value="ECO:0007669"/>
    <property type="project" value="GOC"/>
</dbReference>
<dbReference type="InterPro" id="IPR005378">
    <property type="entry name" value="Vps35"/>
</dbReference>
<evidence type="ECO:0000313" key="1">
    <source>
        <dbReference type="EMBL" id="KAE8656455.1"/>
    </source>
</evidence>
<name>A0A6A2WK81_HIBSY</name>
<protein>
    <submittedName>
        <fullName evidence="1">VPS35 B isoform 3</fullName>
    </submittedName>
</protein>
<proteinExistence type="predicted"/>
<gene>
    <name evidence="1" type="ORF">F3Y22_tig00117000pilonHSYRG00087</name>
</gene>
<dbReference type="PANTHER" id="PTHR11099:SF6">
    <property type="entry name" value="VACUOLAR PROTEIN SORTING-ASSOCIATED PROTEIN 35B"/>
    <property type="match status" value="1"/>
</dbReference>
<dbReference type="AlphaFoldDB" id="A0A6A2WK81"/>
<evidence type="ECO:0000313" key="2">
    <source>
        <dbReference type="Proteomes" id="UP000436088"/>
    </source>
</evidence>
<dbReference type="Pfam" id="PF03635">
    <property type="entry name" value="Vps35"/>
    <property type="match status" value="2"/>
</dbReference>
<dbReference type="GO" id="GO:0005770">
    <property type="term" value="C:late endosome"/>
    <property type="evidence" value="ECO:0007669"/>
    <property type="project" value="TreeGrafter"/>
</dbReference>
<reference evidence="1" key="1">
    <citation type="submission" date="2019-09" db="EMBL/GenBank/DDBJ databases">
        <title>Draft genome information of white flower Hibiscus syriacus.</title>
        <authorList>
            <person name="Kim Y.-M."/>
        </authorList>
    </citation>
    <scope>NUCLEOTIDE SEQUENCE [LARGE SCALE GENOMIC DNA]</scope>
    <source>
        <strain evidence="1">YM2019G1</strain>
    </source>
</reference>
<dbReference type="GO" id="GO:0030906">
    <property type="term" value="C:retromer, cargo-selective complex"/>
    <property type="evidence" value="ECO:0007669"/>
    <property type="project" value="InterPro"/>
</dbReference>
<comment type="caution">
    <text evidence="1">The sequence shown here is derived from an EMBL/GenBank/DDBJ whole genome shotgun (WGS) entry which is preliminary data.</text>
</comment>
<dbReference type="GO" id="GO:0042147">
    <property type="term" value="P:retrograde transport, endosome to Golgi"/>
    <property type="evidence" value="ECO:0007669"/>
    <property type="project" value="InterPro"/>
</dbReference>
<dbReference type="GO" id="GO:0006886">
    <property type="term" value="P:intracellular protein transport"/>
    <property type="evidence" value="ECO:0007669"/>
    <property type="project" value="TreeGrafter"/>
</dbReference>
<dbReference type="Proteomes" id="UP000436088">
    <property type="component" value="Unassembled WGS sequence"/>
</dbReference>
<dbReference type="PANTHER" id="PTHR11099">
    <property type="entry name" value="VACUOLAR SORTING PROTEIN 35"/>
    <property type="match status" value="1"/>
</dbReference>
<organism evidence="1 2">
    <name type="scientific">Hibiscus syriacus</name>
    <name type="common">Rose of Sharon</name>
    <dbReference type="NCBI Taxonomy" id="106335"/>
    <lineage>
        <taxon>Eukaryota</taxon>
        <taxon>Viridiplantae</taxon>
        <taxon>Streptophyta</taxon>
        <taxon>Embryophyta</taxon>
        <taxon>Tracheophyta</taxon>
        <taxon>Spermatophyta</taxon>
        <taxon>Magnoliopsida</taxon>
        <taxon>eudicotyledons</taxon>
        <taxon>Gunneridae</taxon>
        <taxon>Pentapetalae</taxon>
        <taxon>rosids</taxon>
        <taxon>malvids</taxon>
        <taxon>Malvales</taxon>
        <taxon>Malvaceae</taxon>
        <taxon>Malvoideae</taxon>
        <taxon>Hibiscus</taxon>
    </lineage>
</organism>
<dbReference type="EMBL" id="VEPZ02001765">
    <property type="protein sequence ID" value="KAE8656455.1"/>
    <property type="molecule type" value="Genomic_DNA"/>
</dbReference>
<sequence>MPTVNGQGPIVLPRDFNGSVGKVISFWSKEDQPLFSRSSEKAGRTVVTFKVSSSSTGEEREKTMLNGEEDEEKWLVEGITGIQHNAFYMHRALDSNNLREALKYSAQMLSELRTSKLSPHNYELYMRAFDELSVLEMFFKDESKHGVYVVDLYELVQHAGNILPRLDVDTVMDAVEFVLQNFSGMNKLWVRMQHQKPGRARENRKKESSELQDLVGKISMFSVR</sequence>